<feature type="domain" description="Nudix hydrolase" evidence="2">
    <location>
        <begin position="183"/>
        <end position="307"/>
    </location>
</feature>
<accession>A0A6J7WUJ8</accession>
<sequence>MSETRQYKRQIDRIVAKWAARQEVEKQDRWPSGTQGGKGGQFAPAKGGAGGSGHSSEHSGAAKYSSYADLFGHNSSFPGGDSPAWAAEQNKKPASPPPGAKPHLHVDDKGKPVTINYPSKASDPGSWTDAKRTATFTPGSAAPSTLNGVALKPWTTAPKTENEWAAVAGQDARVDAAHPFEPTRGKSVGAGVIIKEPDGRIWLTSPTNAFGGYKNTFPKGTVEHGLSMQASAIKEAYEETGLQVRITGVLGDYERTTSKARFYIAERVGGTPAAMGWESQAIRLATAADAPKLLNMGVDKSIFSDLEMEGFFEKSASGGKKGGHGGWAKQERWPAGTSLGGMWKTMDGKGLTMPPTVAGGLTGTNPQYQKKMNLAYQMAQDGAKTSVLDTAIELEKKVAAYKAEGNKTGHAKKMGMVSQYITQLASDLFAAPKAEAIAARLTGPLKISSLTHVGPKPGGSNPGELMKDGKGQQWLVKGNNAAGSTGPKVSDDRARNEVLAAKLVLAAGAGGVDMKLVEMEGKHGAAKSGPGSLGVASKMVDDLQKIDLGNPLHLAAVQKDFAVHAWLGNWDVLGAGLDNTRIDKNGNAVCIDPGGAILFRAQGEPKSAGAFDKAASDFETMRSTDQYQKKVYGGMSKSMLADSAQKLAGVTDDTIRELVKSYGPEGDKEKADLASTLIARRDAILAKAGLVKDATLASAPAAPAVAAPAPAAAHEPPKVIDAVQPAHAGGAGLPPKPAFDNSFGKADYYDAMAQKMLDAHAAGDVPLLHSLQFNKTGGPAWPAKTVNGKLMQPFHTALLNDLEKQKTAGAQAVSNGNATVTGKDGTTWQADPKGVLQPAAPAAAPTPVQSPTGKALSNDALEAVWKPISQGLGSAAAGILAADYLNSPADSPIKAMLAAAQKGDLSQISQIKANTNAQSALKSALTAAMTASAPTPIAPKAKIKPDFDDLYDAVVLSGMSGNSSKWSAMQSDMWNHAIKGDLDALQAMKPIAEPSKKMQAAMVKVLQGLRAPSSTLAAPTPQPVVTPAATLPGAPNFASAKLPNSNTNAPSHNKKVDAISAAFAAKDEKSILAMTYGIGSLSGKQVKLANDALAAMGSVHQVEKGQAKNSHPALLGGAGQPGTVAPPSAAPAAVAQSKARTLADLTVDKLPAPPDMMNFNGGGTPYSKHQWKNDANKSALLAMQQAAMTGGMTAVDALKFPELDPNTGAPTGKMLTAEQHPAKKVIGAYATELSHAINDFLNPPKKLEAFNVVNAQSVKDTAAQFFGAKIGTTVASQPKNHQFGFWLALGKVKDKALVEPTEKRDMTEAEYKTGYAKYKKYGDMTKKWISSVQSTGHINRAIDDGVKSYGGMDIKAMTKQIYADANPMPAGSTLYRWQEMPAGMLKQVESAEPGLVFQSLGGFCTSQSETATQHFGTHKLTIRVAPGAKAIHSHGSGSMQTEKEITTIPGQRYVLLSKKWNPNAKSPFGAIKPRWEIELLMLPPDDTFVS</sequence>
<dbReference type="InterPro" id="IPR015797">
    <property type="entry name" value="NUDIX_hydrolase-like_dom_sf"/>
</dbReference>
<dbReference type="Gene3D" id="3.90.79.10">
    <property type="entry name" value="Nucleoside Triphosphate Pyrophosphohydrolase"/>
    <property type="match status" value="1"/>
</dbReference>
<reference evidence="3" key="1">
    <citation type="submission" date="2020-05" db="EMBL/GenBank/DDBJ databases">
        <authorList>
            <person name="Chiriac C."/>
            <person name="Salcher M."/>
            <person name="Ghai R."/>
            <person name="Kavagutti S V."/>
        </authorList>
    </citation>
    <scope>NUCLEOTIDE SEQUENCE</scope>
</reference>
<dbReference type="GO" id="GO:0016787">
    <property type="term" value="F:hydrolase activity"/>
    <property type="evidence" value="ECO:0007669"/>
    <property type="project" value="UniProtKB-KW"/>
</dbReference>
<feature type="region of interest" description="Disordered" evidence="1">
    <location>
        <begin position="1109"/>
        <end position="1132"/>
    </location>
</feature>
<evidence type="ECO:0000259" key="2">
    <source>
        <dbReference type="PROSITE" id="PS51462"/>
    </source>
</evidence>
<dbReference type="Pfam" id="PF00293">
    <property type="entry name" value="NUDIX"/>
    <property type="match status" value="1"/>
</dbReference>
<feature type="compositionally biased region" description="Basic and acidic residues" evidence="1">
    <location>
        <begin position="1"/>
        <end position="29"/>
    </location>
</feature>
<keyword evidence="3" id="KW-0378">Hydrolase</keyword>
<dbReference type="SUPFAM" id="SSF55811">
    <property type="entry name" value="Nudix"/>
    <property type="match status" value="1"/>
</dbReference>
<protein>
    <submittedName>
        <fullName evidence="3">Nudix_Hydrolase domain containing protein</fullName>
    </submittedName>
</protein>
<dbReference type="EMBL" id="LR798285">
    <property type="protein sequence ID" value="CAB5220362.1"/>
    <property type="molecule type" value="Genomic_DNA"/>
</dbReference>
<dbReference type="PROSITE" id="PS51462">
    <property type="entry name" value="NUDIX"/>
    <property type="match status" value="1"/>
</dbReference>
<dbReference type="InterPro" id="IPR000086">
    <property type="entry name" value="NUDIX_hydrolase_dom"/>
</dbReference>
<feature type="region of interest" description="Disordered" evidence="1">
    <location>
        <begin position="1"/>
        <end position="144"/>
    </location>
</feature>
<name>A0A6J7WUJ8_9CAUD</name>
<feature type="region of interest" description="Disordered" evidence="1">
    <location>
        <begin position="1149"/>
        <end position="1171"/>
    </location>
</feature>
<gene>
    <name evidence="3" type="ORF">UFOVP233_57</name>
</gene>
<feature type="compositionally biased region" description="Polar residues" evidence="1">
    <location>
        <begin position="134"/>
        <end position="144"/>
    </location>
</feature>
<proteinExistence type="predicted"/>
<dbReference type="CDD" id="cd02883">
    <property type="entry name" value="NUDIX_Hydrolase"/>
    <property type="match status" value="1"/>
</dbReference>
<evidence type="ECO:0000256" key="1">
    <source>
        <dbReference type="SAM" id="MobiDB-lite"/>
    </source>
</evidence>
<organism evidence="3">
    <name type="scientific">uncultured Caudovirales phage</name>
    <dbReference type="NCBI Taxonomy" id="2100421"/>
    <lineage>
        <taxon>Viruses</taxon>
        <taxon>Duplodnaviria</taxon>
        <taxon>Heunggongvirae</taxon>
        <taxon>Uroviricota</taxon>
        <taxon>Caudoviricetes</taxon>
        <taxon>Peduoviridae</taxon>
        <taxon>Maltschvirus</taxon>
        <taxon>Maltschvirus maltsch</taxon>
    </lineage>
</organism>
<evidence type="ECO:0000313" key="3">
    <source>
        <dbReference type="EMBL" id="CAB5220362.1"/>
    </source>
</evidence>